<evidence type="ECO:0000259" key="9">
    <source>
        <dbReference type="Pfam" id="PF12704"/>
    </source>
</evidence>
<evidence type="ECO:0000259" key="8">
    <source>
        <dbReference type="Pfam" id="PF02687"/>
    </source>
</evidence>
<dbReference type="InterPro" id="IPR003838">
    <property type="entry name" value="ABC3_permease_C"/>
</dbReference>
<accession>A0ABM7W652</accession>
<feature type="domain" description="ABC3 transporter permease C-terminal" evidence="8">
    <location>
        <begin position="279"/>
        <end position="392"/>
    </location>
</feature>
<protein>
    <submittedName>
        <fullName evidence="10">ABC transporter permease</fullName>
    </submittedName>
</protein>
<name>A0ABM7W652_9BACT</name>
<dbReference type="Pfam" id="PF02687">
    <property type="entry name" value="FtsX"/>
    <property type="match status" value="1"/>
</dbReference>
<keyword evidence="11" id="KW-1185">Reference proteome</keyword>
<evidence type="ECO:0000256" key="7">
    <source>
        <dbReference type="SAM" id="Phobius"/>
    </source>
</evidence>
<evidence type="ECO:0000313" key="11">
    <source>
        <dbReference type="Proteomes" id="UP000830055"/>
    </source>
</evidence>
<keyword evidence="2" id="KW-1003">Cell membrane</keyword>
<gene>
    <name evidence="10" type="ORF">DPPLL_06800</name>
</gene>
<comment type="similarity">
    <text evidence="6">Belongs to the ABC-4 integral membrane protein family.</text>
</comment>
<dbReference type="PANTHER" id="PTHR30572">
    <property type="entry name" value="MEMBRANE COMPONENT OF TRANSPORTER-RELATED"/>
    <property type="match status" value="1"/>
</dbReference>
<keyword evidence="4 7" id="KW-1133">Transmembrane helix</keyword>
<reference evidence="10 11" key="1">
    <citation type="submission" date="2022-01" db="EMBL/GenBank/DDBJ databases">
        <title>Desulfofustis limnae sp. nov., a novel mesophilic sulfate-reducing bacterium isolated from marsh soil.</title>
        <authorList>
            <person name="Watanabe M."/>
            <person name="Takahashi A."/>
            <person name="Kojima H."/>
            <person name="Fukui M."/>
        </authorList>
    </citation>
    <scope>NUCLEOTIDE SEQUENCE [LARGE SCALE GENOMIC DNA]</scope>
    <source>
        <strain evidence="10 11">PPLL</strain>
    </source>
</reference>
<evidence type="ECO:0000256" key="3">
    <source>
        <dbReference type="ARBA" id="ARBA00022692"/>
    </source>
</evidence>
<feature type="transmembrane region" description="Helical" evidence="7">
    <location>
        <begin position="271"/>
        <end position="299"/>
    </location>
</feature>
<proteinExistence type="inferred from homology"/>
<evidence type="ECO:0000256" key="5">
    <source>
        <dbReference type="ARBA" id="ARBA00023136"/>
    </source>
</evidence>
<sequence>MLLGDLVRLSINSLLSQRLRSLLTLLGIGVGITSVVLLTSIGEGVHRFTLDEFTQFGSNLVAVNPGRTTTAGVSGALINTVRPLTFADEEAIKRLPGVTGTVSVVQGNAAVSFGKRIRRTTVLGTGPAVGEVWRMGVAIGRFLPDDEPRSARSFTVLGSKVADELFRDSSPLGRFVRIGDERYRVIGVMESKGQMLGFDLDDAVYIPTSRAMAMFNLEGLMEIDVLYREGLASRSIAERVKKVLIDRHGSEDFTITTQDEMLKVLGSVLDILTLAVGGLGAISLLVGGVGILTIMTIAVHERTPEIGLLRAIGADRRQIMLLFLGEAVVLAGIGGLAGLLTGAGIAWLLTTFLPALPTHTPWQYALYAELLAATIGLLAGILPAAHAARLHPVEALRTE</sequence>
<dbReference type="PANTHER" id="PTHR30572:SF4">
    <property type="entry name" value="ABC TRANSPORTER PERMEASE YTRF"/>
    <property type="match status" value="1"/>
</dbReference>
<feature type="domain" description="MacB-like periplasmic core" evidence="9">
    <location>
        <begin position="21"/>
        <end position="242"/>
    </location>
</feature>
<evidence type="ECO:0000256" key="2">
    <source>
        <dbReference type="ARBA" id="ARBA00022475"/>
    </source>
</evidence>
<feature type="transmembrane region" description="Helical" evidence="7">
    <location>
        <begin position="320"/>
        <end position="349"/>
    </location>
</feature>
<evidence type="ECO:0000313" key="10">
    <source>
        <dbReference type="EMBL" id="BDD86315.1"/>
    </source>
</evidence>
<dbReference type="Pfam" id="PF12704">
    <property type="entry name" value="MacB_PCD"/>
    <property type="match status" value="1"/>
</dbReference>
<evidence type="ECO:0000256" key="1">
    <source>
        <dbReference type="ARBA" id="ARBA00004651"/>
    </source>
</evidence>
<organism evidence="10 11">
    <name type="scientific">Desulfofustis limnaeus</name>
    <dbReference type="NCBI Taxonomy" id="2740163"/>
    <lineage>
        <taxon>Bacteria</taxon>
        <taxon>Pseudomonadati</taxon>
        <taxon>Thermodesulfobacteriota</taxon>
        <taxon>Desulfobulbia</taxon>
        <taxon>Desulfobulbales</taxon>
        <taxon>Desulfocapsaceae</taxon>
        <taxon>Desulfofustis</taxon>
    </lineage>
</organism>
<dbReference type="Proteomes" id="UP000830055">
    <property type="component" value="Chromosome"/>
</dbReference>
<keyword evidence="3 7" id="KW-0812">Transmembrane</keyword>
<dbReference type="InterPro" id="IPR025857">
    <property type="entry name" value="MacB_PCD"/>
</dbReference>
<feature type="transmembrane region" description="Helical" evidence="7">
    <location>
        <begin position="21"/>
        <end position="41"/>
    </location>
</feature>
<comment type="subcellular location">
    <subcellularLocation>
        <location evidence="1">Cell membrane</location>
        <topology evidence="1">Multi-pass membrane protein</topology>
    </subcellularLocation>
</comment>
<evidence type="ECO:0000256" key="4">
    <source>
        <dbReference type="ARBA" id="ARBA00022989"/>
    </source>
</evidence>
<dbReference type="EMBL" id="AP025516">
    <property type="protein sequence ID" value="BDD86315.1"/>
    <property type="molecule type" value="Genomic_DNA"/>
</dbReference>
<evidence type="ECO:0000256" key="6">
    <source>
        <dbReference type="ARBA" id="ARBA00038076"/>
    </source>
</evidence>
<dbReference type="RefSeq" id="WP_284153407.1">
    <property type="nucleotide sequence ID" value="NZ_AP025516.1"/>
</dbReference>
<feature type="transmembrane region" description="Helical" evidence="7">
    <location>
        <begin position="361"/>
        <end position="382"/>
    </location>
</feature>
<keyword evidence="5 7" id="KW-0472">Membrane</keyword>
<dbReference type="InterPro" id="IPR050250">
    <property type="entry name" value="Macrolide_Exporter_MacB"/>
</dbReference>